<keyword evidence="5 12" id="KW-0812">Transmembrane</keyword>
<feature type="transmembrane region" description="Helical" evidence="12">
    <location>
        <begin position="265"/>
        <end position="283"/>
    </location>
</feature>
<dbReference type="InterPro" id="IPR004130">
    <property type="entry name" value="Gpn"/>
</dbReference>
<evidence type="ECO:0000256" key="11">
    <source>
        <dbReference type="SAM" id="MobiDB-lite"/>
    </source>
</evidence>
<feature type="transmembrane region" description="Helical" evidence="12">
    <location>
        <begin position="435"/>
        <end position="457"/>
    </location>
</feature>
<dbReference type="PANTHER" id="PTHR31142:SF36">
    <property type="entry name" value="THH1_TOM1_TOM3 DOMAIN-CONTAINING PROTEIN"/>
    <property type="match status" value="1"/>
</dbReference>
<feature type="transmembrane region" description="Helical" evidence="12">
    <location>
        <begin position="326"/>
        <end position="350"/>
    </location>
</feature>
<evidence type="ECO:0000256" key="9">
    <source>
        <dbReference type="ARBA" id="ARBA00023134"/>
    </source>
</evidence>
<keyword evidence="15" id="KW-1185">Reference proteome</keyword>
<keyword evidence="6" id="KW-0547">Nucleotide-binding</keyword>
<evidence type="ECO:0000313" key="15">
    <source>
        <dbReference type="Proteomes" id="UP000824890"/>
    </source>
</evidence>
<keyword evidence="4" id="KW-0926">Vacuole</keyword>
<comment type="similarity">
    <text evidence="3">Belongs to the plant tobamovirus multiplication TOM1 protein family.</text>
</comment>
<feature type="transmembrane region" description="Helical" evidence="12">
    <location>
        <begin position="228"/>
        <end position="249"/>
    </location>
</feature>
<keyword evidence="10 12" id="KW-0472">Membrane</keyword>
<feature type="domain" description="THH1/TOM1/TOM3" evidence="13">
    <location>
        <begin position="390"/>
        <end position="519"/>
    </location>
</feature>
<feature type="region of interest" description="Disordered" evidence="11">
    <location>
        <begin position="936"/>
        <end position="1015"/>
    </location>
</feature>
<evidence type="ECO:0000256" key="12">
    <source>
        <dbReference type="SAM" id="Phobius"/>
    </source>
</evidence>
<dbReference type="InterPro" id="IPR030230">
    <property type="entry name" value="Gpn1/Npa3/XAB1"/>
</dbReference>
<proteinExistence type="inferred from homology"/>
<comment type="similarity">
    <text evidence="2">Belongs to the GPN-loop GTPase family.</text>
</comment>
<dbReference type="Gene3D" id="3.40.50.300">
    <property type="entry name" value="P-loop containing nucleotide triphosphate hydrolases"/>
    <property type="match status" value="1"/>
</dbReference>
<dbReference type="CDD" id="cd17870">
    <property type="entry name" value="GPN1"/>
    <property type="match status" value="1"/>
</dbReference>
<dbReference type="Proteomes" id="UP000824890">
    <property type="component" value="Unassembled WGS sequence"/>
</dbReference>
<feature type="transmembrane region" description="Helical" evidence="12">
    <location>
        <begin position="72"/>
        <end position="91"/>
    </location>
</feature>
<keyword evidence="9" id="KW-0342">GTP-binding</keyword>
<feature type="transmembrane region" description="Helical" evidence="12">
    <location>
        <begin position="111"/>
        <end position="132"/>
    </location>
</feature>
<evidence type="ECO:0000256" key="10">
    <source>
        <dbReference type="ARBA" id="ARBA00023136"/>
    </source>
</evidence>
<feature type="transmembrane region" description="Helical" evidence="12">
    <location>
        <begin position="401"/>
        <end position="423"/>
    </location>
</feature>
<comment type="subcellular location">
    <subcellularLocation>
        <location evidence="1">Vacuole membrane</location>
        <topology evidence="1">Multi-pass membrane protein</topology>
    </subcellularLocation>
</comment>
<dbReference type="InterPro" id="IPR027417">
    <property type="entry name" value="P-loop_NTPase"/>
</dbReference>
<organism evidence="14 15">
    <name type="scientific">Brassica napus</name>
    <name type="common">Rape</name>
    <dbReference type="NCBI Taxonomy" id="3708"/>
    <lineage>
        <taxon>Eukaryota</taxon>
        <taxon>Viridiplantae</taxon>
        <taxon>Streptophyta</taxon>
        <taxon>Embryophyta</taxon>
        <taxon>Tracheophyta</taxon>
        <taxon>Spermatophyta</taxon>
        <taxon>Magnoliopsida</taxon>
        <taxon>eudicotyledons</taxon>
        <taxon>Gunneridae</taxon>
        <taxon>Pentapetalae</taxon>
        <taxon>rosids</taxon>
        <taxon>malvids</taxon>
        <taxon>Brassicales</taxon>
        <taxon>Brassicaceae</taxon>
        <taxon>Brassiceae</taxon>
        <taxon>Brassica</taxon>
    </lineage>
</organism>
<evidence type="ECO:0000259" key="13">
    <source>
        <dbReference type="Pfam" id="PF06454"/>
    </source>
</evidence>
<evidence type="ECO:0000256" key="5">
    <source>
        <dbReference type="ARBA" id="ARBA00022692"/>
    </source>
</evidence>
<feature type="non-terminal residue" evidence="14">
    <location>
        <position position="1"/>
    </location>
</feature>
<evidence type="ECO:0000256" key="1">
    <source>
        <dbReference type="ARBA" id="ARBA00004128"/>
    </source>
</evidence>
<sequence>GSVIHHNRQKIAQIFVTAMTKWWDNVNESTQWQDGIFFSLCGAYALVSAIALVQLVRIQMRTREYGWTTQKVFHLLNFVVHGVRAVLFGFQHQVFLMHPKVFCWILLDFPGLLFFSAYTLLLLFWAQIYHEAIFVAANEQSRSLPTDKLRKTYIAANVAVYLSQVVIWVCIWVNDNSTVELVGKIFMAVVSFIAALGYLHHGGRLFIMLKRFPIQSKGRSKKLHEVGSVTAICFICFLIRCIVVGVSAFRRDLRLDVLDRPVQNLIYYMVVEIIPSALVLFILRKLPPKRPPVQYHPRRDSSVMMPVEMENWWEEVNESTQWQDGIFFSLCGAYALVSAIALVQLVRIQMRVPEYGWTTQKVFHLMNFVVNGVRAVLFGFHHQVFLVHPKARSLPTDKLRITYISVNAAVYLAQVVIWVCIWVNDNSTVELVGKIFMAVVSFIAALGFLLYGGRLFIMLRRFPIESKGRRKKLHEVGSVTAICFTCFLIRCIVVGVSAFDRDLTLDVLDHPVLNLIYYMNIVEESHKLVDSLDKLSVSAASSSSNFKKKPVGSVTAICFTCFLIRCIVVGVSAFDRDLTLDVLDHPVLNLIYYMSRESTILCLFSPVPFEALSRPEPPDPPDASFRLKINLSLMDHPMDSSADENIVEESHKLVDSLDKLRVSAASSSSNFKKKPVIIIVVGMAGSGKTSFLHRLVCHTFDANKRGYVLNLDPAVMSLPFGANIDIRDTVKYKEVMKQYNLGPNGGIMTSLNLFATKFDEVVSVIEKRADQLDYVLVDTPGQIEIFTWSASGAIITEAFASTFPTVVTYVVDTPRSTSPITFMSNMLYACSILYKTRLPLVLAFNKTDVADHKFALEWMGDFEVFQAAIQSDNSYTSTLANSLSLSLYEFYRNIRSVGVSAITGAGMDDFFKAIEASADEYMETYKADLDKRKAEKEQLEEERREKEMEKLRKDMESSQGGTVVLNTGLKDKDAAEKMMVEEEDDEDFKIEEDSDDAIDEDEEDEEMNRFYMKSR</sequence>
<dbReference type="Pfam" id="PF03029">
    <property type="entry name" value="ATP_bind_1"/>
    <property type="match status" value="1"/>
</dbReference>
<dbReference type="InterPro" id="IPR009457">
    <property type="entry name" value="THH1/TOM1/TOM3_dom"/>
</dbReference>
<gene>
    <name evidence="14" type="ORF">HID58_041350</name>
</gene>
<dbReference type="InterPro" id="IPR040226">
    <property type="entry name" value="THH1/TOM1/TOM3"/>
</dbReference>
<feature type="transmembrane region" description="Helical" evidence="12">
    <location>
        <begin position="362"/>
        <end position="380"/>
    </location>
</feature>
<comment type="caution">
    <text evidence="14">The sequence shown here is derived from an EMBL/GenBank/DDBJ whole genome shotgun (WGS) entry which is preliminary data.</text>
</comment>
<feature type="transmembrane region" description="Helical" evidence="12">
    <location>
        <begin position="478"/>
        <end position="499"/>
    </location>
</feature>
<feature type="compositionally biased region" description="Basic and acidic residues" evidence="11">
    <location>
        <begin position="936"/>
        <end position="956"/>
    </location>
</feature>
<name>A0ABQ8BAK3_BRANA</name>
<reference evidence="14 15" key="1">
    <citation type="submission" date="2021-05" db="EMBL/GenBank/DDBJ databases">
        <title>Genome Assembly of Synthetic Allotetraploid Brassica napus Reveals Homoeologous Exchanges between Subgenomes.</title>
        <authorList>
            <person name="Davis J.T."/>
        </authorList>
    </citation>
    <scope>NUCLEOTIDE SEQUENCE [LARGE SCALE GENOMIC DNA]</scope>
    <source>
        <strain evidence="15">cv. Da-Ae</strain>
        <tissue evidence="14">Seedling</tissue>
    </source>
</reference>
<evidence type="ECO:0000256" key="4">
    <source>
        <dbReference type="ARBA" id="ARBA00022554"/>
    </source>
</evidence>
<evidence type="ECO:0000256" key="7">
    <source>
        <dbReference type="ARBA" id="ARBA00022801"/>
    </source>
</evidence>
<feature type="compositionally biased region" description="Basic and acidic residues" evidence="11">
    <location>
        <begin position="969"/>
        <end position="980"/>
    </location>
</feature>
<evidence type="ECO:0000256" key="8">
    <source>
        <dbReference type="ARBA" id="ARBA00022989"/>
    </source>
</evidence>
<accession>A0ABQ8BAK3</accession>
<keyword evidence="8 12" id="KW-1133">Transmembrane helix</keyword>
<dbReference type="PANTHER" id="PTHR31142">
    <property type="entry name" value="TOBAMOVIRUS MULTIPLICATION PROTEIN 1-LIKE ISOFORM X1"/>
    <property type="match status" value="1"/>
</dbReference>
<keyword evidence="7" id="KW-0378">Hydrolase</keyword>
<feature type="domain" description="THH1/TOM1/TOM3" evidence="13">
    <location>
        <begin position="19"/>
        <end position="297"/>
    </location>
</feature>
<feature type="transmembrane region" description="Helical" evidence="12">
    <location>
        <begin position="153"/>
        <end position="174"/>
    </location>
</feature>
<feature type="compositionally biased region" description="Acidic residues" evidence="11">
    <location>
        <begin position="981"/>
        <end position="1006"/>
    </location>
</feature>
<dbReference type="EMBL" id="JAGKQM010000011">
    <property type="protein sequence ID" value="KAH0901847.1"/>
    <property type="molecule type" value="Genomic_DNA"/>
</dbReference>
<evidence type="ECO:0000256" key="2">
    <source>
        <dbReference type="ARBA" id="ARBA00005290"/>
    </source>
</evidence>
<protein>
    <recommendedName>
        <fullName evidence="13">THH1/TOM1/TOM3 domain-containing protein</fullName>
    </recommendedName>
</protein>
<feature type="transmembrane region" description="Helical" evidence="12">
    <location>
        <begin position="186"/>
        <end position="207"/>
    </location>
</feature>
<dbReference type="SUPFAM" id="SSF52540">
    <property type="entry name" value="P-loop containing nucleoside triphosphate hydrolases"/>
    <property type="match status" value="1"/>
</dbReference>
<feature type="domain" description="THH1/TOM1/TOM3" evidence="13">
    <location>
        <begin position="547"/>
        <end position="597"/>
    </location>
</feature>
<evidence type="ECO:0000256" key="3">
    <source>
        <dbReference type="ARBA" id="ARBA00006779"/>
    </source>
</evidence>
<evidence type="ECO:0000313" key="14">
    <source>
        <dbReference type="EMBL" id="KAH0901847.1"/>
    </source>
</evidence>
<feature type="transmembrane region" description="Helical" evidence="12">
    <location>
        <begin position="36"/>
        <end position="60"/>
    </location>
</feature>
<evidence type="ECO:0000256" key="6">
    <source>
        <dbReference type="ARBA" id="ARBA00022741"/>
    </source>
</evidence>
<dbReference type="Pfam" id="PF06454">
    <property type="entry name" value="THH1_TOM1-3_dom"/>
    <property type="match status" value="3"/>
</dbReference>